<dbReference type="STRING" id="1198245.SAMN05444858_108190"/>
<name>A0A1N7A0H0_9ACTN</name>
<evidence type="ECO:0000313" key="7">
    <source>
        <dbReference type="EMBL" id="SIR32538.1"/>
    </source>
</evidence>
<dbReference type="PANTHER" id="PTHR32196">
    <property type="entry name" value="ABC TRANSPORTER PERMEASE PROTEIN YPHD-RELATED-RELATED"/>
    <property type="match status" value="1"/>
</dbReference>
<keyword evidence="5 6" id="KW-0472">Membrane</keyword>
<evidence type="ECO:0000256" key="4">
    <source>
        <dbReference type="ARBA" id="ARBA00022989"/>
    </source>
</evidence>
<dbReference type="RefSeq" id="WP_076471007.1">
    <property type="nucleotide sequence ID" value="NZ_FTNF01000008.1"/>
</dbReference>
<evidence type="ECO:0000313" key="8">
    <source>
        <dbReference type="Proteomes" id="UP000186004"/>
    </source>
</evidence>
<dbReference type="InterPro" id="IPR001851">
    <property type="entry name" value="ABC_transp_permease"/>
</dbReference>
<feature type="transmembrane region" description="Helical" evidence="6">
    <location>
        <begin position="176"/>
        <end position="196"/>
    </location>
</feature>
<dbReference type="GO" id="GO:0005886">
    <property type="term" value="C:plasma membrane"/>
    <property type="evidence" value="ECO:0007669"/>
    <property type="project" value="UniProtKB-SubCell"/>
</dbReference>
<dbReference type="GO" id="GO:0022857">
    <property type="term" value="F:transmembrane transporter activity"/>
    <property type="evidence" value="ECO:0007669"/>
    <property type="project" value="InterPro"/>
</dbReference>
<feature type="transmembrane region" description="Helical" evidence="6">
    <location>
        <begin position="51"/>
        <end position="74"/>
    </location>
</feature>
<feature type="transmembrane region" description="Helical" evidence="6">
    <location>
        <begin position="104"/>
        <end position="128"/>
    </location>
</feature>
<evidence type="ECO:0000256" key="6">
    <source>
        <dbReference type="SAM" id="Phobius"/>
    </source>
</evidence>
<dbReference type="Proteomes" id="UP000186004">
    <property type="component" value="Unassembled WGS sequence"/>
</dbReference>
<keyword evidence="3 6" id="KW-0812">Transmembrane</keyword>
<organism evidence="7 8">
    <name type="scientific">Micromonospora avicenniae</name>
    <dbReference type="NCBI Taxonomy" id="1198245"/>
    <lineage>
        <taxon>Bacteria</taxon>
        <taxon>Bacillati</taxon>
        <taxon>Actinomycetota</taxon>
        <taxon>Actinomycetes</taxon>
        <taxon>Micromonosporales</taxon>
        <taxon>Micromonosporaceae</taxon>
        <taxon>Micromonospora</taxon>
    </lineage>
</organism>
<feature type="transmembrane region" description="Helical" evidence="6">
    <location>
        <begin position="134"/>
        <end position="155"/>
    </location>
</feature>
<keyword evidence="2" id="KW-1003">Cell membrane</keyword>
<proteinExistence type="predicted"/>
<evidence type="ECO:0000256" key="5">
    <source>
        <dbReference type="ARBA" id="ARBA00023136"/>
    </source>
</evidence>
<comment type="subcellular location">
    <subcellularLocation>
        <location evidence="1">Cell membrane</location>
        <topology evidence="1">Multi-pass membrane protein</topology>
    </subcellularLocation>
</comment>
<gene>
    <name evidence="7" type="ORF">SAMN05444858_108190</name>
</gene>
<dbReference type="CDD" id="cd06579">
    <property type="entry name" value="TM_PBP1_transp_AraH_like"/>
    <property type="match status" value="1"/>
</dbReference>
<keyword evidence="7" id="KW-0762">Sugar transport</keyword>
<reference evidence="7 8" key="1">
    <citation type="submission" date="2017-01" db="EMBL/GenBank/DDBJ databases">
        <authorList>
            <person name="Mah S.A."/>
            <person name="Swanson W.J."/>
            <person name="Moy G.W."/>
            <person name="Vacquier V.D."/>
        </authorList>
    </citation>
    <scope>NUCLEOTIDE SEQUENCE [LARGE SCALE GENOMIC DNA]</scope>
    <source>
        <strain evidence="7 8">DSM 45758</strain>
    </source>
</reference>
<keyword evidence="8" id="KW-1185">Reference proteome</keyword>
<evidence type="ECO:0000256" key="2">
    <source>
        <dbReference type="ARBA" id="ARBA00022475"/>
    </source>
</evidence>
<accession>A0A1N7A0H0</accession>
<feature type="transmembrane region" description="Helical" evidence="6">
    <location>
        <begin position="22"/>
        <end position="39"/>
    </location>
</feature>
<sequence>MSTTQLSERLHGATRWRLPRRQLPVLVSLGLLLVMYGIGVSQYRAFSNIQVIFNVFIDNGFLLVVAVGMTFVILTGGIDLSVGSVVAMTAMVSAALLRDGLPPALVLLIALLIGPTLGFVMGCVIHFFEIQPFIVTLAGMFFARGLCTWISSSSIPITDGFWTSAAQERIRIGDNFVTVSVLITLVVVAVAAYTLAYTRLGRNVYAIGGNQQSALLMGLPVGRTRIAVYTISGLCSAIGGILLSFYTLSGAPLIAVGMELDAIAAVVIGGTLLIGGAGYVLGTVLGVLVLGVIQTLITFDGTLNSWWTKIVIGGLLFAFIVLQRLLGFRKKSFSTR</sequence>
<keyword evidence="7" id="KW-0813">Transport</keyword>
<dbReference type="Pfam" id="PF02653">
    <property type="entry name" value="BPD_transp_2"/>
    <property type="match status" value="1"/>
</dbReference>
<protein>
    <submittedName>
        <fullName evidence="7">Simple sugar transport system permease protein</fullName>
    </submittedName>
</protein>
<evidence type="ECO:0000256" key="3">
    <source>
        <dbReference type="ARBA" id="ARBA00022692"/>
    </source>
</evidence>
<dbReference type="NCBIfam" id="NF008630">
    <property type="entry name" value="PRK11618.1"/>
    <property type="match status" value="1"/>
</dbReference>
<dbReference type="EMBL" id="FTNF01000008">
    <property type="protein sequence ID" value="SIR32538.1"/>
    <property type="molecule type" value="Genomic_DNA"/>
</dbReference>
<dbReference type="PANTHER" id="PTHR32196:SF63">
    <property type="entry name" value="INNER MEMBRANE ABC TRANSPORTER PERMEASE PROTEIN YJFF"/>
    <property type="match status" value="1"/>
</dbReference>
<dbReference type="OrthoDB" id="9808136at2"/>
<keyword evidence="4 6" id="KW-1133">Transmembrane helix</keyword>
<dbReference type="AlphaFoldDB" id="A0A1N7A0H0"/>
<feature type="transmembrane region" description="Helical" evidence="6">
    <location>
        <begin position="260"/>
        <end position="293"/>
    </location>
</feature>
<evidence type="ECO:0000256" key="1">
    <source>
        <dbReference type="ARBA" id="ARBA00004651"/>
    </source>
</evidence>
<feature type="transmembrane region" description="Helical" evidence="6">
    <location>
        <begin position="305"/>
        <end position="326"/>
    </location>
</feature>
<feature type="transmembrane region" description="Helical" evidence="6">
    <location>
        <begin position="226"/>
        <end position="248"/>
    </location>
</feature>